<dbReference type="NCBIfam" id="TIGR02530">
    <property type="entry name" value="flg_new"/>
    <property type="match status" value="1"/>
</dbReference>
<sequence>MPQDLRGKTEERGDARTSFADVLAASERRVNFSRHAVRRLEEREIVLSPQELERLDGMVDRMAAKGARQALILMNDTAFVLAVPKRTVITVLDGEHAKDNIFTNIDSAAIL</sequence>
<gene>
    <name evidence="1" type="ORF">HMPREF9555_00609</name>
</gene>
<dbReference type="HOGENOM" id="CLU_145226_0_0_9"/>
<dbReference type="AlphaFoldDB" id="E7N0V8"/>
<proteinExistence type="predicted"/>
<keyword evidence="1" id="KW-0966">Cell projection</keyword>
<dbReference type="Pfam" id="PF12611">
    <property type="entry name" value="Flagellar_put"/>
    <property type="match status" value="1"/>
</dbReference>
<name>E7N0V8_9FIRM</name>
<organism evidence="1 2">
    <name type="scientific">Selenomonas artemidis F0399</name>
    <dbReference type="NCBI Taxonomy" id="749551"/>
    <lineage>
        <taxon>Bacteria</taxon>
        <taxon>Bacillati</taxon>
        <taxon>Bacillota</taxon>
        <taxon>Negativicutes</taxon>
        <taxon>Selenomonadales</taxon>
        <taxon>Selenomonadaceae</taxon>
        <taxon>Selenomonas</taxon>
    </lineage>
</organism>
<evidence type="ECO:0000313" key="2">
    <source>
        <dbReference type="Proteomes" id="UP000004633"/>
    </source>
</evidence>
<dbReference type="EMBL" id="AECV01000006">
    <property type="protein sequence ID" value="EFW30189.1"/>
    <property type="molecule type" value="Genomic_DNA"/>
</dbReference>
<keyword evidence="1" id="KW-0969">Cilium</keyword>
<keyword evidence="2" id="KW-1185">Reference proteome</keyword>
<dbReference type="STRING" id="749551.HMPREF9555_00609"/>
<keyword evidence="1" id="KW-0282">Flagellum</keyword>
<evidence type="ECO:0000313" key="1">
    <source>
        <dbReference type="EMBL" id="EFW30189.1"/>
    </source>
</evidence>
<dbReference type="Proteomes" id="UP000004633">
    <property type="component" value="Unassembled WGS sequence"/>
</dbReference>
<accession>E7N0V8</accession>
<protein>
    <submittedName>
        <fullName evidence="1">Flagellar operon protein</fullName>
    </submittedName>
</protein>
<comment type="caution">
    <text evidence="1">The sequence shown here is derived from an EMBL/GenBank/DDBJ whole genome shotgun (WGS) entry which is preliminary data.</text>
</comment>
<reference evidence="1 2" key="1">
    <citation type="submission" date="2010-08" db="EMBL/GenBank/DDBJ databases">
        <authorList>
            <person name="Weinstock G."/>
            <person name="Sodergren E."/>
            <person name="Clifton S."/>
            <person name="Fulton L."/>
            <person name="Fulton B."/>
            <person name="Courtney L."/>
            <person name="Fronick C."/>
            <person name="Harrison M."/>
            <person name="Strong C."/>
            <person name="Farmer C."/>
            <person name="Delahaunty K."/>
            <person name="Markovic C."/>
            <person name="Hall O."/>
            <person name="Minx P."/>
            <person name="Tomlinson C."/>
            <person name="Mitreva M."/>
            <person name="Hou S."/>
            <person name="Chen J."/>
            <person name="Wollam A."/>
            <person name="Pepin K.H."/>
            <person name="Johnson M."/>
            <person name="Bhonagiri V."/>
            <person name="Zhang X."/>
            <person name="Suruliraj S."/>
            <person name="Warren W."/>
            <person name="Chinwalla A."/>
            <person name="Mardis E.R."/>
            <person name="Wilson R.K."/>
        </authorList>
    </citation>
    <scope>NUCLEOTIDE SEQUENCE [LARGE SCALE GENOMIC DNA]</scope>
    <source>
        <strain evidence="1 2">F0399</strain>
    </source>
</reference>
<dbReference type="InterPro" id="IPR013367">
    <property type="entry name" value="Flagellar_put"/>
</dbReference>